<keyword evidence="1" id="KW-0472">Membrane</keyword>
<keyword evidence="3" id="KW-1185">Reference proteome</keyword>
<sequence>MNAVAETGAGRGEIIRIVGLIGALVLACVLYMIALGGIAFVLIGSGEIAGIAMGIGVLLLPLIGVWIVVATLRAALAHQRLARRMHAEGRELDISDLPRRASGRIERAAADALFDQVRQEWEAAPDDWQVNYRLARAYDYAGDRRRARDTMRRAVALEKLERDTSGG</sequence>
<feature type="transmembrane region" description="Helical" evidence="1">
    <location>
        <begin position="49"/>
        <end position="76"/>
    </location>
</feature>
<dbReference type="Proteomes" id="UP000252586">
    <property type="component" value="Unassembled WGS sequence"/>
</dbReference>
<proteinExistence type="predicted"/>
<evidence type="ECO:0008006" key="4">
    <source>
        <dbReference type="Google" id="ProtNLM"/>
    </source>
</evidence>
<name>A0A366E2Q4_9NOCA</name>
<reference evidence="2 3" key="1">
    <citation type="submission" date="2018-06" db="EMBL/GenBank/DDBJ databases">
        <title>Genomic Encyclopedia of Type Strains, Phase IV (KMG-IV): sequencing the most valuable type-strain genomes for metagenomic binning, comparative biology and taxonomic classification.</title>
        <authorList>
            <person name="Goeker M."/>
        </authorList>
    </citation>
    <scope>NUCLEOTIDE SEQUENCE [LARGE SCALE GENOMIC DNA]</scope>
    <source>
        <strain evidence="2 3">DSM 44599</strain>
    </source>
</reference>
<dbReference type="EMBL" id="QNRE01000001">
    <property type="protein sequence ID" value="RBO96577.1"/>
    <property type="molecule type" value="Genomic_DNA"/>
</dbReference>
<feature type="transmembrane region" description="Helical" evidence="1">
    <location>
        <begin position="17"/>
        <end position="43"/>
    </location>
</feature>
<accession>A0A366E2Q4</accession>
<gene>
    <name evidence="2" type="ORF">DFR74_101592</name>
</gene>
<keyword evidence="1" id="KW-0812">Transmembrane</keyword>
<keyword evidence="1" id="KW-1133">Transmembrane helix</keyword>
<evidence type="ECO:0000313" key="2">
    <source>
        <dbReference type="EMBL" id="RBO96577.1"/>
    </source>
</evidence>
<organism evidence="2 3">
    <name type="scientific">Nocardia puris</name>
    <dbReference type="NCBI Taxonomy" id="208602"/>
    <lineage>
        <taxon>Bacteria</taxon>
        <taxon>Bacillati</taxon>
        <taxon>Actinomycetota</taxon>
        <taxon>Actinomycetes</taxon>
        <taxon>Mycobacteriales</taxon>
        <taxon>Nocardiaceae</taxon>
        <taxon>Nocardia</taxon>
    </lineage>
</organism>
<dbReference type="STRING" id="1210090.GCA_001613185_05654"/>
<dbReference type="AlphaFoldDB" id="A0A366E2Q4"/>
<evidence type="ECO:0000313" key="3">
    <source>
        <dbReference type="Proteomes" id="UP000252586"/>
    </source>
</evidence>
<comment type="caution">
    <text evidence="2">The sequence shown here is derived from an EMBL/GenBank/DDBJ whole genome shotgun (WGS) entry which is preliminary data.</text>
</comment>
<protein>
    <recommendedName>
        <fullName evidence="4">Tetratricopeptide repeat protein</fullName>
    </recommendedName>
</protein>
<evidence type="ECO:0000256" key="1">
    <source>
        <dbReference type="SAM" id="Phobius"/>
    </source>
</evidence>